<evidence type="ECO:0000256" key="1">
    <source>
        <dbReference type="ARBA" id="ARBA00004127"/>
    </source>
</evidence>
<dbReference type="RefSeq" id="WP_132315074.1">
    <property type="nucleotide sequence ID" value="NZ_FWZT01000002.1"/>
</dbReference>
<comment type="subcellular location">
    <subcellularLocation>
        <location evidence="1">Endomembrane system</location>
        <topology evidence="1">Multi-pass membrane protein</topology>
    </subcellularLocation>
</comment>
<keyword evidence="2 6" id="KW-0812">Transmembrane</keyword>
<dbReference type="GO" id="GO:0012505">
    <property type="term" value="C:endomembrane system"/>
    <property type="evidence" value="ECO:0007669"/>
    <property type="project" value="UniProtKB-SubCell"/>
</dbReference>
<feature type="compositionally biased region" description="Acidic residues" evidence="5">
    <location>
        <begin position="141"/>
        <end position="152"/>
    </location>
</feature>
<gene>
    <name evidence="8" type="ORF">SAMN06296036_102352</name>
</gene>
<sequence>MNVNEILEGLKGRASDLLKQPDQAMSFISRVQSKYSRKSLPRFADFREDMELALGMMKDVIKRRYTKVPWQSLLIVVGAFIYFLNPFDIVPDFIPLKGLLDDATVLVYVLKAVHDDLVEYDLWRKDSQRADITPAPSRDPDAEDAEWQDSSQ</sequence>
<name>A0A1Y6BEE9_9BACT</name>
<evidence type="ECO:0000259" key="7">
    <source>
        <dbReference type="Pfam" id="PF06803"/>
    </source>
</evidence>
<protein>
    <submittedName>
        <fullName evidence="8">Uncharacterized membrane protein YkvA, DUF1232 family</fullName>
    </submittedName>
</protein>
<evidence type="ECO:0000256" key="2">
    <source>
        <dbReference type="ARBA" id="ARBA00022692"/>
    </source>
</evidence>
<reference evidence="9" key="1">
    <citation type="submission" date="2017-04" db="EMBL/GenBank/DDBJ databases">
        <authorList>
            <person name="Varghese N."/>
            <person name="Submissions S."/>
        </authorList>
    </citation>
    <scope>NUCLEOTIDE SEQUENCE [LARGE SCALE GENOMIC DNA]</scope>
    <source>
        <strain evidence="9">RKEM611</strain>
    </source>
</reference>
<dbReference type="Pfam" id="PF06803">
    <property type="entry name" value="DUF1232"/>
    <property type="match status" value="1"/>
</dbReference>
<feature type="region of interest" description="Disordered" evidence="5">
    <location>
        <begin position="130"/>
        <end position="152"/>
    </location>
</feature>
<proteinExistence type="predicted"/>
<keyword evidence="3 6" id="KW-1133">Transmembrane helix</keyword>
<keyword evidence="4 6" id="KW-0472">Membrane</keyword>
<keyword evidence="9" id="KW-1185">Reference proteome</keyword>
<evidence type="ECO:0000313" key="8">
    <source>
        <dbReference type="EMBL" id="SME97293.1"/>
    </source>
</evidence>
<dbReference type="AlphaFoldDB" id="A0A1Y6BEE9"/>
<dbReference type="OrthoDB" id="9804184at2"/>
<evidence type="ECO:0000256" key="4">
    <source>
        <dbReference type="ARBA" id="ARBA00023136"/>
    </source>
</evidence>
<evidence type="ECO:0000256" key="3">
    <source>
        <dbReference type="ARBA" id="ARBA00022989"/>
    </source>
</evidence>
<organism evidence="8 9">
    <name type="scientific">Pseudobacteriovorax antillogorgiicola</name>
    <dbReference type="NCBI Taxonomy" id="1513793"/>
    <lineage>
        <taxon>Bacteria</taxon>
        <taxon>Pseudomonadati</taxon>
        <taxon>Bdellovibrionota</taxon>
        <taxon>Oligoflexia</taxon>
        <taxon>Oligoflexales</taxon>
        <taxon>Pseudobacteriovoracaceae</taxon>
        <taxon>Pseudobacteriovorax</taxon>
    </lineage>
</organism>
<dbReference type="STRING" id="1513793.SAMN06296036_102352"/>
<evidence type="ECO:0000313" key="9">
    <source>
        <dbReference type="Proteomes" id="UP000192907"/>
    </source>
</evidence>
<dbReference type="EMBL" id="FWZT01000002">
    <property type="protein sequence ID" value="SME97293.1"/>
    <property type="molecule type" value="Genomic_DNA"/>
</dbReference>
<dbReference type="Proteomes" id="UP000192907">
    <property type="component" value="Unassembled WGS sequence"/>
</dbReference>
<evidence type="ECO:0000256" key="6">
    <source>
        <dbReference type="SAM" id="Phobius"/>
    </source>
</evidence>
<feature type="domain" description="DUF1232" evidence="7">
    <location>
        <begin position="73"/>
        <end position="107"/>
    </location>
</feature>
<accession>A0A1Y6BEE9</accession>
<feature type="transmembrane region" description="Helical" evidence="6">
    <location>
        <begin position="68"/>
        <end position="85"/>
    </location>
</feature>
<evidence type="ECO:0000256" key="5">
    <source>
        <dbReference type="SAM" id="MobiDB-lite"/>
    </source>
</evidence>
<dbReference type="InterPro" id="IPR010652">
    <property type="entry name" value="DUF1232"/>
</dbReference>